<evidence type="ECO:0000256" key="3">
    <source>
        <dbReference type="SAM" id="Phobius"/>
    </source>
</evidence>
<protein>
    <submittedName>
        <fullName evidence="5">5'-Nucleotidase domain protein</fullName>
    </submittedName>
</protein>
<dbReference type="SMART" id="SM00257">
    <property type="entry name" value="LysM"/>
    <property type="match status" value="1"/>
</dbReference>
<dbReference type="GO" id="GO:0000166">
    <property type="term" value="F:nucleotide binding"/>
    <property type="evidence" value="ECO:0007669"/>
    <property type="project" value="UniProtKB-KW"/>
</dbReference>
<comment type="similarity">
    <text evidence="2">Belongs to the 5'-nucleotidase family.</text>
</comment>
<keyword evidence="3" id="KW-0472">Membrane</keyword>
<dbReference type="Pfam" id="PF01476">
    <property type="entry name" value="LysM"/>
    <property type="match status" value="1"/>
</dbReference>
<dbReference type="PANTHER" id="PTHR11575:SF24">
    <property type="entry name" value="5'-NUCLEOTIDASE"/>
    <property type="match status" value="1"/>
</dbReference>
<dbReference type="Pfam" id="PF00149">
    <property type="entry name" value="Metallophos"/>
    <property type="match status" value="1"/>
</dbReference>
<evidence type="ECO:0000313" key="6">
    <source>
        <dbReference type="Proteomes" id="UP000000269"/>
    </source>
</evidence>
<dbReference type="AlphaFoldDB" id="A8MEY8"/>
<keyword evidence="2" id="KW-0378">Hydrolase</keyword>
<dbReference type="CDD" id="cd00845">
    <property type="entry name" value="MPP_UshA_N_like"/>
    <property type="match status" value="1"/>
</dbReference>
<keyword evidence="3" id="KW-0812">Transmembrane</keyword>
<dbReference type="Gene3D" id="3.90.780.10">
    <property type="entry name" value="5'-Nucleotidase, C-terminal domain"/>
    <property type="match status" value="1"/>
</dbReference>
<dbReference type="GO" id="GO:0009166">
    <property type="term" value="P:nucleotide catabolic process"/>
    <property type="evidence" value="ECO:0007669"/>
    <property type="project" value="InterPro"/>
</dbReference>
<evidence type="ECO:0000256" key="1">
    <source>
        <dbReference type="ARBA" id="ARBA00022729"/>
    </source>
</evidence>
<reference evidence="6" key="1">
    <citation type="submission" date="2007-10" db="EMBL/GenBank/DDBJ databases">
        <title>Complete genome of Alkaliphilus oremlandii OhILAs.</title>
        <authorList>
            <person name="Copeland A."/>
            <person name="Lucas S."/>
            <person name="Lapidus A."/>
            <person name="Barry K."/>
            <person name="Detter J.C."/>
            <person name="Glavina del Rio T."/>
            <person name="Hammon N."/>
            <person name="Israni S."/>
            <person name="Dalin E."/>
            <person name="Tice H."/>
            <person name="Pitluck S."/>
            <person name="Chain P."/>
            <person name="Malfatti S."/>
            <person name="Shin M."/>
            <person name="Vergez L."/>
            <person name="Schmutz J."/>
            <person name="Larimer F."/>
            <person name="Land M."/>
            <person name="Hauser L."/>
            <person name="Kyrpides N."/>
            <person name="Mikhailova N."/>
            <person name="Stolz J.F."/>
            <person name="Dawson A."/>
            <person name="Fisher E."/>
            <person name="Crable B."/>
            <person name="Perera E."/>
            <person name="Lisak J."/>
            <person name="Ranganathan M."/>
            <person name="Basu P."/>
            <person name="Richardson P."/>
        </authorList>
    </citation>
    <scope>NUCLEOTIDE SEQUENCE [LARGE SCALE GENOMIC DNA]</scope>
    <source>
        <strain evidence="6">OhILAs</strain>
    </source>
</reference>
<feature type="domain" description="LysM" evidence="4">
    <location>
        <begin position="557"/>
        <end position="601"/>
    </location>
</feature>
<keyword evidence="3" id="KW-1133">Transmembrane helix</keyword>
<evidence type="ECO:0000259" key="4">
    <source>
        <dbReference type="PROSITE" id="PS51782"/>
    </source>
</evidence>
<dbReference type="InterPro" id="IPR008334">
    <property type="entry name" value="5'-Nucleotdase_C"/>
</dbReference>
<dbReference type="Pfam" id="PF02872">
    <property type="entry name" value="5_nucleotid_C"/>
    <property type="match status" value="1"/>
</dbReference>
<keyword evidence="1" id="KW-0732">Signal</keyword>
<dbReference type="InterPro" id="IPR018392">
    <property type="entry name" value="LysM"/>
</dbReference>
<dbReference type="SUPFAM" id="SSF56300">
    <property type="entry name" value="Metallo-dependent phosphatases"/>
    <property type="match status" value="1"/>
</dbReference>
<keyword evidence="2" id="KW-0547">Nucleotide-binding</keyword>
<dbReference type="Gene3D" id="3.10.350.10">
    <property type="entry name" value="LysM domain"/>
    <property type="match status" value="1"/>
</dbReference>
<dbReference type="eggNOG" id="COG0737">
    <property type="taxonomic scope" value="Bacteria"/>
</dbReference>
<dbReference type="Gene3D" id="3.60.21.10">
    <property type="match status" value="1"/>
</dbReference>
<dbReference type="HOGENOM" id="CLU_005854_7_3_9"/>
<dbReference type="InterPro" id="IPR004843">
    <property type="entry name" value="Calcineurin-like_PHP"/>
</dbReference>
<dbReference type="InterPro" id="IPR029052">
    <property type="entry name" value="Metallo-depent_PP-like"/>
</dbReference>
<evidence type="ECO:0000313" key="5">
    <source>
        <dbReference type="EMBL" id="ABW18467.1"/>
    </source>
</evidence>
<dbReference type="Proteomes" id="UP000000269">
    <property type="component" value="Chromosome"/>
</dbReference>
<evidence type="ECO:0000256" key="2">
    <source>
        <dbReference type="RuleBase" id="RU362119"/>
    </source>
</evidence>
<keyword evidence="6" id="KW-1185">Reference proteome</keyword>
<dbReference type="InterPro" id="IPR036779">
    <property type="entry name" value="LysM_dom_sf"/>
</dbReference>
<gene>
    <name evidence="5" type="ordered locus">Clos_0920</name>
</gene>
<dbReference type="STRING" id="350688.Clos_0920"/>
<dbReference type="GO" id="GO:0030288">
    <property type="term" value="C:outer membrane-bounded periplasmic space"/>
    <property type="evidence" value="ECO:0007669"/>
    <property type="project" value="TreeGrafter"/>
</dbReference>
<dbReference type="SUPFAM" id="SSF55816">
    <property type="entry name" value="5'-nucleotidase (syn. UDP-sugar hydrolase), C-terminal domain"/>
    <property type="match status" value="1"/>
</dbReference>
<dbReference type="InterPro" id="IPR036907">
    <property type="entry name" value="5'-Nucleotdase_C_sf"/>
</dbReference>
<dbReference type="SUPFAM" id="SSF54106">
    <property type="entry name" value="LysM domain"/>
    <property type="match status" value="1"/>
</dbReference>
<dbReference type="EMBL" id="CP000853">
    <property type="protein sequence ID" value="ABW18467.1"/>
    <property type="molecule type" value="Genomic_DNA"/>
</dbReference>
<dbReference type="CDD" id="cd00118">
    <property type="entry name" value="LysM"/>
    <property type="match status" value="1"/>
</dbReference>
<dbReference type="PANTHER" id="PTHR11575">
    <property type="entry name" value="5'-NUCLEOTIDASE-RELATED"/>
    <property type="match status" value="1"/>
</dbReference>
<proteinExistence type="inferred from homology"/>
<dbReference type="KEGG" id="aoe:Clos_0920"/>
<dbReference type="PROSITE" id="PS51782">
    <property type="entry name" value="LYSM"/>
    <property type="match status" value="1"/>
</dbReference>
<name>A8MEY8_ALKOO</name>
<dbReference type="GO" id="GO:0016787">
    <property type="term" value="F:hydrolase activity"/>
    <property type="evidence" value="ECO:0007669"/>
    <property type="project" value="UniProtKB-KW"/>
</dbReference>
<dbReference type="InterPro" id="IPR006179">
    <property type="entry name" value="5_nucleotidase/apyrase"/>
</dbReference>
<organism evidence="5 6">
    <name type="scientific">Alkaliphilus oremlandii (strain OhILAs)</name>
    <name type="common">Clostridium oremlandii (strain OhILAs)</name>
    <dbReference type="NCBI Taxonomy" id="350688"/>
    <lineage>
        <taxon>Bacteria</taxon>
        <taxon>Bacillati</taxon>
        <taxon>Bacillota</taxon>
        <taxon>Clostridia</taxon>
        <taxon>Peptostreptococcales</taxon>
        <taxon>Natronincolaceae</taxon>
        <taxon>Alkaliphilus</taxon>
    </lineage>
</organism>
<dbReference type="PRINTS" id="PR01607">
    <property type="entry name" value="APYRASEFAMLY"/>
</dbReference>
<sequence>MAPYILWMPKNSVKKRKEVIVLLKTLQGRKLLISLIVVTMIMGSFGGIFAFADSSTATKITIFHTNDVHGRIEGSSSEIGYAKIAGYINAFRAENPNVLVLDAGDTFHGLSIATLQRGESVVKAMNALQYDALVPGNHDFNYGYQRLLELEELSNFPIISANVKTETNESLLTDYIIKEVDGVTIGIFGLSTPETVVKTNPKNVEGLTFEDPSLIAATMVSQLKDRGVDVIIALGHLGIDSESVDTSYKVIDEVEGIDVFIDGHSHTAFENGKVIKNTLLASTGEYSKNLGVVEITVQDGKIVEKTAALLNRETFNEIEADEELQNLIGKISEEQQKVLSEVIGETKVRLDGERELSRKQETNLGNLTGDIFLHWTNADVALVNGGGIRASIEAGKITKGDIVTVFPFGNVLFVKKVSGAALKEALEHGTKSYPDLAGGFPHVAGMTYAIDLARPVGDRVVDITVKGEALDLNKQYILATNDFLAAGGDGYTMIKDGEFVQEMMTMDEAIVQYIQEVKVIEPQVEGRIVVKPAPVEETAPDEDVNPVEPKPVEKANITYIVQPGDWLSKIAIKYNTTWQKLQTVNSIKNADLIFPGQVILIPAQ</sequence>
<feature type="transmembrane region" description="Helical" evidence="3">
    <location>
        <begin position="31"/>
        <end position="52"/>
    </location>
</feature>
<accession>A8MEY8</accession>